<evidence type="ECO:0000256" key="2">
    <source>
        <dbReference type="ARBA" id="ARBA00012438"/>
    </source>
</evidence>
<evidence type="ECO:0000256" key="1">
    <source>
        <dbReference type="ARBA" id="ARBA00000085"/>
    </source>
</evidence>
<dbReference type="EMBL" id="BMKL01000001">
    <property type="protein sequence ID" value="GGD94104.1"/>
    <property type="molecule type" value="Genomic_DNA"/>
</dbReference>
<dbReference type="PANTHER" id="PTHR42878:SF15">
    <property type="entry name" value="BACTERIOPHYTOCHROME"/>
    <property type="match status" value="1"/>
</dbReference>
<sequence>MPERKLAVGANLHNLVHNRPIVVLLSLSAGLLIIAISAVFLATSALSRSNRRVEQSLQTETVVNHVTALNERIETARRGYLLAPNSAFVQIVEKAQKDFANQLNEAERLLSDDSAQMARIQTIRALESRRAGIMSDTILTPRTISSQAEAIAQGKEPGTMVARRIRAIGDQILEAEQDRLFARNRAQITSQRNFYLLGGLATLLLFVTLAAVVLLLLRYNRQLAGAQQRLREVNEGLEQAVSDRTADLTRANAEIQRFAYIVSHDLRSPLVNVLGFTSELDLARRTIRDFLERTFEGHPELRDQEAWLAVDEDLPEALDFIRKSTEKMDRLINSILELSRQGRRPLVIERLDMNVLVDGVVASLHQRAQDAGAEVVVEAIPDVESDRVAVEQIISNLAENAIKYLAPGRPGEVTVSGKKVGKTVQIAVRDNGRGIDRADHERVFDLFRRAGTQDKPGEGIGLANVRALAYRLGGTITLESALDEGAVFTLSLPERFVETTQ</sequence>
<comment type="caution">
    <text evidence="9">The sequence shown here is derived from an EMBL/GenBank/DDBJ whole genome shotgun (WGS) entry which is preliminary data.</text>
</comment>
<evidence type="ECO:0000259" key="8">
    <source>
        <dbReference type="PROSITE" id="PS50109"/>
    </source>
</evidence>
<keyword evidence="3" id="KW-0597">Phosphoprotein</keyword>
<keyword evidence="10" id="KW-1185">Reference proteome</keyword>
<organism evidence="9 10">
    <name type="scientific">Tsuneonella deserti</name>
    <dbReference type="NCBI Taxonomy" id="2035528"/>
    <lineage>
        <taxon>Bacteria</taxon>
        <taxon>Pseudomonadati</taxon>
        <taxon>Pseudomonadota</taxon>
        <taxon>Alphaproteobacteria</taxon>
        <taxon>Sphingomonadales</taxon>
        <taxon>Erythrobacteraceae</taxon>
        <taxon>Tsuneonella</taxon>
    </lineage>
</organism>
<dbReference type="InterPro" id="IPR005467">
    <property type="entry name" value="His_kinase_dom"/>
</dbReference>
<dbReference type="InterPro" id="IPR003661">
    <property type="entry name" value="HisK_dim/P_dom"/>
</dbReference>
<evidence type="ECO:0000256" key="6">
    <source>
        <dbReference type="SAM" id="Coils"/>
    </source>
</evidence>
<evidence type="ECO:0000256" key="3">
    <source>
        <dbReference type="ARBA" id="ARBA00022553"/>
    </source>
</evidence>
<feature type="transmembrane region" description="Helical" evidence="7">
    <location>
        <begin position="194"/>
        <end position="217"/>
    </location>
</feature>
<evidence type="ECO:0000313" key="10">
    <source>
        <dbReference type="Proteomes" id="UP000619041"/>
    </source>
</evidence>
<dbReference type="Pfam" id="PF05227">
    <property type="entry name" value="CHASE3"/>
    <property type="match status" value="1"/>
</dbReference>
<evidence type="ECO:0000256" key="5">
    <source>
        <dbReference type="ARBA" id="ARBA00022777"/>
    </source>
</evidence>
<dbReference type="PANTHER" id="PTHR42878">
    <property type="entry name" value="TWO-COMPONENT HISTIDINE KINASE"/>
    <property type="match status" value="1"/>
</dbReference>
<dbReference type="InterPro" id="IPR007891">
    <property type="entry name" value="CHASE3"/>
</dbReference>
<dbReference type="InterPro" id="IPR050351">
    <property type="entry name" value="BphY/WalK/GraS-like"/>
</dbReference>
<dbReference type="RefSeq" id="WP_188644336.1">
    <property type="nucleotide sequence ID" value="NZ_BMKL01000001.1"/>
</dbReference>
<protein>
    <recommendedName>
        <fullName evidence="2">histidine kinase</fullName>
        <ecNumber evidence="2">2.7.13.3</ecNumber>
    </recommendedName>
</protein>
<dbReference type="GO" id="GO:0016301">
    <property type="term" value="F:kinase activity"/>
    <property type="evidence" value="ECO:0007669"/>
    <property type="project" value="UniProtKB-KW"/>
</dbReference>
<dbReference type="InterPro" id="IPR004358">
    <property type="entry name" value="Sig_transdc_His_kin-like_C"/>
</dbReference>
<dbReference type="SMART" id="SM00388">
    <property type="entry name" value="HisKA"/>
    <property type="match status" value="1"/>
</dbReference>
<reference evidence="10" key="1">
    <citation type="journal article" date="2019" name="Int. J. Syst. Evol. Microbiol.">
        <title>The Global Catalogue of Microorganisms (GCM) 10K type strain sequencing project: providing services to taxonomists for standard genome sequencing and annotation.</title>
        <authorList>
            <consortium name="The Broad Institute Genomics Platform"/>
            <consortium name="The Broad Institute Genome Sequencing Center for Infectious Disease"/>
            <person name="Wu L."/>
            <person name="Ma J."/>
        </authorList>
    </citation>
    <scope>NUCLEOTIDE SEQUENCE [LARGE SCALE GENOMIC DNA]</scope>
    <source>
        <strain evidence="10">CGMCC 1.15959</strain>
    </source>
</reference>
<dbReference type="Pfam" id="PF00512">
    <property type="entry name" value="HisKA"/>
    <property type="match status" value="1"/>
</dbReference>
<dbReference type="Proteomes" id="UP000619041">
    <property type="component" value="Unassembled WGS sequence"/>
</dbReference>
<dbReference type="SMART" id="SM00387">
    <property type="entry name" value="HATPase_c"/>
    <property type="match status" value="1"/>
</dbReference>
<dbReference type="PROSITE" id="PS50109">
    <property type="entry name" value="HIS_KIN"/>
    <property type="match status" value="1"/>
</dbReference>
<feature type="transmembrane region" description="Helical" evidence="7">
    <location>
        <begin position="20"/>
        <end position="42"/>
    </location>
</feature>
<comment type="catalytic activity">
    <reaction evidence="1">
        <text>ATP + protein L-histidine = ADP + protein N-phospho-L-histidine.</text>
        <dbReference type="EC" id="2.7.13.3"/>
    </reaction>
</comment>
<proteinExistence type="predicted"/>
<dbReference type="Gene3D" id="1.10.287.130">
    <property type="match status" value="1"/>
</dbReference>
<keyword evidence="4" id="KW-0808">Transferase</keyword>
<dbReference type="InterPro" id="IPR036890">
    <property type="entry name" value="HATPase_C_sf"/>
</dbReference>
<feature type="domain" description="Histidine kinase" evidence="8">
    <location>
        <begin position="261"/>
        <end position="496"/>
    </location>
</feature>
<gene>
    <name evidence="9" type="ORF">GCM10011515_12350</name>
</gene>
<dbReference type="EC" id="2.7.13.3" evidence="2"/>
<dbReference type="Gene3D" id="3.30.565.10">
    <property type="entry name" value="Histidine kinase-like ATPase, C-terminal domain"/>
    <property type="match status" value="1"/>
</dbReference>
<dbReference type="SUPFAM" id="SSF55874">
    <property type="entry name" value="ATPase domain of HSP90 chaperone/DNA topoisomerase II/histidine kinase"/>
    <property type="match status" value="1"/>
</dbReference>
<accession>A0ABQ1S745</accession>
<dbReference type="InterPro" id="IPR003594">
    <property type="entry name" value="HATPase_dom"/>
</dbReference>
<feature type="coiled-coil region" evidence="6">
    <location>
        <begin position="216"/>
        <end position="243"/>
    </location>
</feature>
<keyword evidence="7" id="KW-1133">Transmembrane helix</keyword>
<evidence type="ECO:0000256" key="4">
    <source>
        <dbReference type="ARBA" id="ARBA00022679"/>
    </source>
</evidence>
<keyword evidence="5 9" id="KW-0418">Kinase</keyword>
<keyword evidence="7" id="KW-0812">Transmembrane</keyword>
<evidence type="ECO:0000313" key="9">
    <source>
        <dbReference type="EMBL" id="GGD94104.1"/>
    </source>
</evidence>
<dbReference type="CDD" id="cd00082">
    <property type="entry name" value="HisKA"/>
    <property type="match status" value="1"/>
</dbReference>
<dbReference type="Pfam" id="PF02518">
    <property type="entry name" value="HATPase_c"/>
    <property type="match status" value="1"/>
</dbReference>
<evidence type="ECO:0000256" key="7">
    <source>
        <dbReference type="SAM" id="Phobius"/>
    </source>
</evidence>
<dbReference type="SUPFAM" id="SSF47384">
    <property type="entry name" value="Homodimeric domain of signal transducing histidine kinase"/>
    <property type="match status" value="1"/>
</dbReference>
<dbReference type="PRINTS" id="PR00344">
    <property type="entry name" value="BCTRLSENSOR"/>
</dbReference>
<keyword evidence="6" id="KW-0175">Coiled coil</keyword>
<name>A0ABQ1S745_9SPHN</name>
<keyword evidence="7" id="KW-0472">Membrane</keyword>
<dbReference type="InterPro" id="IPR036097">
    <property type="entry name" value="HisK_dim/P_sf"/>
</dbReference>